<dbReference type="Pfam" id="PF14467">
    <property type="entry name" value="DUF4426"/>
    <property type="match status" value="1"/>
</dbReference>
<feature type="domain" description="DUF4426" evidence="1">
    <location>
        <begin position="24"/>
        <end position="105"/>
    </location>
</feature>
<sequence>MHVLLLLFSTLLAVGTDVCQAETQQHGAFDIHYTAFPSKIIPAAVAKAHQISRADNKIVVNVSLKRDNQPAVAYLKGQVINLLEQVIELDFVEVRERDAIYYLATHISLPEDI</sequence>
<dbReference type="AlphaFoldDB" id="A0A382RQD9"/>
<proteinExistence type="predicted"/>
<name>A0A382RQD9_9ZZZZ</name>
<evidence type="ECO:0000259" key="1">
    <source>
        <dbReference type="Pfam" id="PF14467"/>
    </source>
</evidence>
<dbReference type="Gene3D" id="2.60.40.3340">
    <property type="entry name" value="Domain of unknown function DUF4426"/>
    <property type="match status" value="1"/>
</dbReference>
<feature type="non-terminal residue" evidence="2">
    <location>
        <position position="113"/>
    </location>
</feature>
<evidence type="ECO:0000313" key="2">
    <source>
        <dbReference type="EMBL" id="SVC99876.1"/>
    </source>
</evidence>
<gene>
    <name evidence="2" type="ORF">METZ01_LOCUS352730</name>
</gene>
<reference evidence="2" key="1">
    <citation type="submission" date="2018-05" db="EMBL/GenBank/DDBJ databases">
        <authorList>
            <person name="Lanie J.A."/>
            <person name="Ng W.-L."/>
            <person name="Kazmierczak K.M."/>
            <person name="Andrzejewski T.M."/>
            <person name="Davidsen T.M."/>
            <person name="Wayne K.J."/>
            <person name="Tettelin H."/>
            <person name="Glass J.I."/>
            <person name="Rusch D."/>
            <person name="Podicherti R."/>
            <person name="Tsui H.-C.T."/>
            <person name="Winkler M.E."/>
        </authorList>
    </citation>
    <scope>NUCLEOTIDE SEQUENCE</scope>
</reference>
<dbReference type="EMBL" id="UINC01123416">
    <property type="protein sequence ID" value="SVC99876.1"/>
    <property type="molecule type" value="Genomic_DNA"/>
</dbReference>
<accession>A0A382RQD9</accession>
<protein>
    <recommendedName>
        <fullName evidence="1">DUF4426 domain-containing protein</fullName>
    </recommendedName>
</protein>
<organism evidence="2">
    <name type="scientific">marine metagenome</name>
    <dbReference type="NCBI Taxonomy" id="408172"/>
    <lineage>
        <taxon>unclassified sequences</taxon>
        <taxon>metagenomes</taxon>
        <taxon>ecological metagenomes</taxon>
    </lineage>
</organism>
<dbReference type="InterPro" id="IPR025218">
    <property type="entry name" value="DUF4426"/>
</dbReference>